<dbReference type="EMBL" id="LR590484">
    <property type="protein sequence ID" value="VTR54739.1"/>
    <property type="molecule type" value="Genomic_DNA"/>
</dbReference>
<dbReference type="RefSeq" id="WP_028068600.1">
    <property type="nucleotide sequence ID" value="NZ_LR590484.1"/>
</dbReference>
<dbReference type="AlphaFoldDB" id="A0A4U9W7G4"/>
<sequence>MWKHFIFFVSILLLSFKTLNAGGLVLKSDSFHPVAYLSSAGLHEMHHADLDPIYPSLQAVAEMDVELNQDWLTDRWIVMIDLMWHDLLASGLSNDYRYEHVVDLEPIPIPRFLLFEQLKIPF</sequence>
<proteinExistence type="predicted"/>
<organism evidence="1 2">
    <name type="scientific">Sphingobacterium thalpophilum</name>
    <dbReference type="NCBI Taxonomy" id="259"/>
    <lineage>
        <taxon>Bacteria</taxon>
        <taxon>Pseudomonadati</taxon>
        <taxon>Bacteroidota</taxon>
        <taxon>Sphingobacteriia</taxon>
        <taxon>Sphingobacteriales</taxon>
        <taxon>Sphingobacteriaceae</taxon>
        <taxon>Sphingobacterium</taxon>
    </lineage>
</organism>
<dbReference type="KEGG" id="stha:NCTC11429_05153"/>
<dbReference type="GeneID" id="78465699"/>
<evidence type="ECO:0000313" key="2">
    <source>
        <dbReference type="Proteomes" id="UP000308196"/>
    </source>
</evidence>
<accession>A0A4U9W7G4</accession>
<dbReference type="Proteomes" id="UP000308196">
    <property type="component" value="Chromosome"/>
</dbReference>
<evidence type="ECO:0000313" key="1">
    <source>
        <dbReference type="EMBL" id="VTR54739.1"/>
    </source>
</evidence>
<gene>
    <name evidence="1" type="ORF">NCTC11429_05153</name>
</gene>
<reference evidence="1 2" key="1">
    <citation type="submission" date="2019-05" db="EMBL/GenBank/DDBJ databases">
        <authorList>
            <consortium name="Pathogen Informatics"/>
        </authorList>
    </citation>
    <scope>NUCLEOTIDE SEQUENCE [LARGE SCALE GENOMIC DNA]</scope>
    <source>
        <strain evidence="1 2">NCTC11429</strain>
    </source>
</reference>
<name>A0A4U9W7G4_9SPHI</name>
<dbReference type="STRING" id="1123265.GCA_000686625_00490"/>
<protein>
    <submittedName>
        <fullName evidence="1">Uncharacterized protein</fullName>
    </submittedName>
</protein>